<accession>A0ABQ1P520</accession>
<dbReference type="InterPro" id="IPR003660">
    <property type="entry name" value="HAMP_dom"/>
</dbReference>
<evidence type="ECO:0000256" key="2">
    <source>
        <dbReference type="ARBA" id="ARBA00004533"/>
    </source>
</evidence>
<dbReference type="CDD" id="cd00082">
    <property type="entry name" value="HisKA"/>
    <property type="match status" value="1"/>
</dbReference>
<dbReference type="InterPro" id="IPR005467">
    <property type="entry name" value="His_kinase_dom"/>
</dbReference>
<dbReference type="InterPro" id="IPR004358">
    <property type="entry name" value="Sig_transdc_His_kin-like_C"/>
</dbReference>
<organism evidence="17 18">
    <name type="scientific">Halopseudomonas salina</name>
    <dbReference type="NCBI Taxonomy" id="1323744"/>
    <lineage>
        <taxon>Bacteria</taxon>
        <taxon>Pseudomonadati</taxon>
        <taxon>Pseudomonadota</taxon>
        <taxon>Gammaproteobacteria</taxon>
        <taxon>Pseudomonadales</taxon>
        <taxon>Pseudomonadaceae</taxon>
        <taxon>Halopseudomonas</taxon>
    </lineage>
</organism>
<dbReference type="InterPro" id="IPR006290">
    <property type="entry name" value="CztS_silS_copS"/>
</dbReference>
<keyword evidence="10 14" id="KW-0067">ATP-binding</keyword>
<dbReference type="InterPro" id="IPR050428">
    <property type="entry name" value="TCS_sensor_his_kinase"/>
</dbReference>
<dbReference type="InterPro" id="IPR003594">
    <property type="entry name" value="HATPase_dom"/>
</dbReference>
<feature type="domain" description="Histidine kinase" evidence="15">
    <location>
        <begin position="241"/>
        <end position="454"/>
    </location>
</feature>
<feature type="transmembrane region" description="Helical" evidence="14">
    <location>
        <begin position="12"/>
        <end position="32"/>
    </location>
</feature>
<dbReference type="Gene3D" id="3.30.565.10">
    <property type="entry name" value="Histidine kinase-like ATPase, C-terminal domain"/>
    <property type="match status" value="1"/>
</dbReference>
<evidence type="ECO:0000256" key="10">
    <source>
        <dbReference type="ARBA" id="ARBA00022840"/>
    </source>
</evidence>
<keyword evidence="13 14" id="KW-0472">Membrane</keyword>
<comment type="subcellular location">
    <subcellularLocation>
        <location evidence="2 14">Cell inner membrane</location>
    </subcellularLocation>
</comment>
<evidence type="ECO:0000256" key="14">
    <source>
        <dbReference type="RuleBase" id="RU364088"/>
    </source>
</evidence>
<evidence type="ECO:0000256" key="8">
    <source>
        <dbReference type="ARBA" id="ARBA00022741"/>
    </source>
</evidence>
<dbReference type="PRINTS" id="PR00344">
    <property type="entry name" value="BCTRLSENSOR"/>
</dbReference>
<reference evidence="18" key="1">
    <citation type="journal article" date="2019" name="Int. J. Syst. Evol. Microbiol.">
        <title>The Global Catalogue of Microorganisms (GCM) 10K type strain sequencing project: providing services to taxonomists for standard genome sequencing and annotation.</title>
        <authorList>
            <consortium name="The Broad Institute Genomics Platform"/>
            <consortium name="The Broad Institute Genome Sequencing Center for Infectious Disease"/>
            <person name="Wu L."/>
            <person name="Ma J."/>
        </authorList>
    </citation>
    <scope>NUCLEOTIDE SEQUENCE [LARGE SCALE GENOMIC DNA]</scope>
    <source>
        <strain evidence="18">CGMCC 1.12482</strain>
    </source>
</reference>
<dbReference type="PANTHER" id="PTHR45436">
    <property type="entry name" value="SENSOR HISTIDINE KINASE YKOH"/>
    <property type="match status" value="1"/>
</dbReference>
<evidence type="ECO:0000256" key="9">
    <source>
        <dbReference type="ARBA" id="ARBA00022777"/>
    </source>
</evidence>
<dbReference type="CDD" id="cd00075">
    <property type="entry name" value="HATPase"/>
    <property type="match status" value="1"/>
</dbReference>
<dbReference type="InterPro" id="IPR036097">
    <property type="entry name" value="HisK_dim/P_sf"/>
</dbReference>
<feature type="domain" description="HAMP" evidence="16">
    <location>
        <begin position="180"/>
        <end position="233"/>
    </location>
</feature>
<keyword evidence="5" id="KW-0597">Phosphoprotein</keyword>
<protein>
    <recommendedName>
        <fullName evidence="14">Sensor protein</fullName>
        <ecNumber evidence="14">2.7.13.3</ecNumber>
    </recommendedName>
</protein>
<keyword evidence="18" id="KW-1185">Reference proteome</keyword>
<keyword evidence="12 14" id="KW-0902">Two-component regulatory system</keyword>
<evidence type="ECO:0000256" key="13">
    <source>
        <dbReference type="ARBA" id="ARBA00023136"/>
    </source>
</evidence>
<dbReference type="PROSITE" id="PS50885">
    <property type="entry name" value="HAMP"/>
    <property type="match status" value="1"/>
</dbReference>
<dbReference type="NCBIfam" id="TIGR01386">
    <property type="entry name" value="cztS_silS_copS"/>
    <property type="match status" value="1"/>
</dbReference>
<name>A0ABQ1P520_9GAMM</name>
<evidence type="ECO:0000313" key="18">
    <source>
        <dbReference type="Proteomes" id="UP000638188"/>
    </source>
</evidence>
<dbReference type="SMART" id="SM00388">
    <property type="entry name" value="HisKA"/>
    <property type="match status" value="1"/>
</dbReference>
<dbReference type="EC" id="2.7.13.3" evidence="14"/>
<dbReference type="SUPFAM" id="SSF158472">
    <property type="entry name" value="HAMP domain-like"/>
    <property type="match status" value="1"/>
</dbReference>
<keyword evidence="6 14" id="KW-0808">Transferase</keyword>
<gene>
    <name evidence="17" type="ORF">GCM10007418_08290</name>
</gene>
<keyword evidence="4 14" id="KW-0997">Cell inner membrane</keyword>
<keyword evidence="3 14" id="KW-1003">Cell membrane</keyword>
<sequence length="456" mass="51104">MNFLMRSLSLRLGLAFALVGTLLLGSIGLYLYQSLQREIAWRDDQSLLGRLERVQLLLENSPDLTAPTDRPELYANMLGNTQHFLWVLDDNNRRLVSINPTGLPMPALPVTGEPIFHQDEAQTYRLVTQQIRVNGRALTLIAGHLLAERQLMLTAYRSNLIAVLSAGSVLSFLLGFWISQRGLRPLRRLALQAGAIDSQHLHLRLHTVNRYNELDTLVSSFNQALGRLEEGFEQLSRFSGDLAHEMRTPLNNLIGQTQQTLSLPRSAEQHEQLLESNLEEFERLARMIDSLLFLARCVQPKQSLQRRLTELHTSVEGLCDYFEGMAEERQLTLVNRCNGVLWVEPEMLTRALANLIANAIRHANTGTAINITSWTEAAHTVISVHNRGPGIAPEHLPRLFERFYRADPSRSEPGDSGGLGLAIVEAIMGLHGGFVRVSNISDGVCFELYFPAPARV</sequence>
<evidence type="ECO:0000256" key="12">
    <source>
        <dbReference type="ARBA" id="ARBA00023012"/>
    </source>
</evidence>
<dbReference type="InterPro" id="IPR036890">
    <property type="entry name" value="HATPase_C_sf"/>
</dbReference>
<dbReference type="SMART" id="SM00387">
    <property type="entry name" value="HATPase_c"/>
    <property type="match status" value="1"/>
</dbReference>
<proteinExistence type="predicted"/>
<dbReference type="SMART" id="SM00304">
    <property type="entry name" value="HAMP"/>
    <property type="match status" value="1"/>
</dbReference>
<dbReference type="EMBL" id="BMFF01000002">
    <property type="protein sequence ID" value="GGC90951.1"/>
    <property type="molecule type" value="Genomic_DNA"/>
</dbReference>
<evidence type="ECO:0000256" key="7">
    <source>
        <dbReference type="ARBA" id="ARBA00022692"/>
    </source>
</evidence>
<dbReference type="Proteomes" id="UP000638188">
    <property type="component" value="Unassembled WGS sequence"/>
</dbReference>
<dbReference type="CDD" id="cd06225">
    <property type="entry name" value="HAMP"/>
    <property type="match status" value="1"/>
</dbReference>
<evidence type="ECO:0000256" key="1">
    <source>
        <dbReference type="ARBA" id="ARBA00000085"/>
    </source>
</evidence>
<evidence type="ECO:0000256" key="6">
    <source>
        <dbReference type="ARBA" id="ARBA00022679"/>
    </source>
</evidence>
<dbReference type="Pfam" id="PF02518">
    <property type="entry name" value="HATPase_c"/>
    <property type="match status" value="1"/>
</dbReference>
<dbReference type="PROSITE" id="PS50109">
    <property type="entry name" value="HIS_KIN"/>
    <property type="match status" value="1"/>
</dbReference>
<keyword evidence="11 14" id="KW-1133">Transmembrane helix</keyword>
<dbReference type="Gene3D" id="6.10.340.10">
    <property type="match status" value="1"/>
</dbReference>
<comment type="caution">
    <text evidence="17">The sequence shown here is derived from an EMBL/GenBank/DDBJ whole genome shotgun (WGS) entry which is preliminary data.</text>
</comment>
<comment type="catalytic activity">
    <reaction evidence="1 14">
        <text>ATP + protein L-histidine = ADP + protein N-phospho-L-histidine.</text>
        <dbReference type="EC" id="2.7.13.3"/>
    </reaction>
</comment>
<evidence type="ECO:0000313" key="17">
    <source>
        <dbReference type="EMBL" id="GGC90951.1"/>
    </source>
</evidence>
<dbReference type="SUPFAM" id="SSF47384">
    <property type="entry name" value="Homodimeric domain of signal transducing histidine kinase"/>
    <property type="match status" value="1"/>
</dbReference>
<keyword evidence="7 14" id="KW-0812">Transmembrane</keyword>
<evidence type="ECO:0000259" key="16">
    <source>
        <dbReference type="PROSITE" id="PS50885"/>
    </source>
</evidence>
<feature type="transmembrane region" description="Helical" evidence="14">
    <location>
        <begin position="159"/>
        <end position="178"/>
    </location>
</feature>
<keyword evidence="9 14" id="KW-0418">Kinase</keyword>
<dbReference type="GO" id="GO:0016301">
    <property type="term" value="F:kinase activity"/>
    <property type="evidence" value="ECO:0007669"/>
    <property type="project" value="UniProtKB-KW"/>
</dbReference>
<dbReference type="RefSeq" id="WP_150276086.1">
    <property type="nucleotide sequence ID" value="NZ_BMFF01000002.1"/>
</dbReference>
<dbReference type="InterPro" id="IPR003661">
    <property type="entry name" value="HisK_dim/P_dom"/>
</dbReference>
<dbReference type="Gene3D" id="1.10.287.130">
    <property type="match status" value="1"/>
</dbReference>
<evidence type="ECO:0000256" key="11">
    <source>
        <dbReference type="ARBA" id="ARBA00022989"/>
    </source>
</evidence>
<evidence type="ECO:0000256" key="5">
    <source>
        <dbReference type="ARBA" id="ARBA00022553"/>
    </source>
</evidence>
<evidence type="ECO:0000259" key="15">
    <source>
        <dbReference type="PROSITE" id="PS50109"/>
    </source>
</evidence>
<evidence type="ECO:0000256" key="4">
    <source>
        <dbReference type="ARBA" id="ARBA00022519"/>
    </source>
</evidence>
<dbReference type="PANTHER" id="PTHR45436:SF3">
    <property type="entry name" value="SENSOR HISTIDINE KINASE HPRS"/>
    <property type="match status" value="1"/>
</dbReference>
<keyword evidence="8 14" id="KW-0547">Nucleotide-binding</keyword>
<dbReference type="Pfam" id="PF00512">
    <property type="entry name" value="HisKA"/>
    <property type="match status" value="1"/>
</dbReference>
<dbReference type="Pfam" id="PF00672">
    <property type="entry name" value="HAMP"/>
    <property type="match status" value="1"/>
</dbReference>
<evidence type="ECO:0000256" key="3">
    <source>
        <dbReference type="ARBA" id="ARBA00022475"/>
    </source>
</evidence>
<dbReference type="SUPFAM" id="SSF55874">
    <property type="entry name" value="ATPase domain of HSP90 chaperone/DNA topoisomerase II/histidine kinase"/>
    <property type="match status" value="1"/>
</dbReference>
<comment type="function">
    <text evidence="14">Member of a two-component regulatory system.</text>
</comment>